<accession>A0A0L7LRE1</accession>
<dbReference type="GO" id="GO:0003743">
    <property type="term" value="F:translation initiation factor activity"/>
    <property type="evidence" value="ECO:0007669"/>
    <property type="project" value="UniProtKB-KW"/>
</dbReference>
<evidence type="ECO:0000313" key="2">
    <source>
        <dbReference type="Proteomes" id="UP000037510"/>
    </source>
</evidence>
<dbReference type="EMBL" id="JTDY01000262">
    <property type="protein sequence ID" value="KOB78020.1"/>
    <property type="molecule type" value="Genomic_DNA"/>
</dbReference>
<gene>
    <name evidence="1" type="ORF">OBRU01_03146</name>
</gene>
<dbReference type="AlphaFoldDB" id="A0A0L7LRE1"/>
<name>A0A0L7LRE1_OPEBR</name>
<comment type="caution">
    <text evidence="1">The sequence shown here is derived from an EMBL/GenBank/DDBJ whole genome shotgun (WGS) entry which is preliminary data.</text>
</comment>
<protein>
    <submittedName>
        <fullName evidence="1">Eukaryotic translation initiation factor 5</fullName>
    </submittedName>
</protein>
<dbReference type="Proteomes" id="UP000037510">
    <property type="component" value="Unassembled WGS sequence"/>
</dbReference>
<keyword evidence="1" id="KW-0396">Initiation factor</keyword>
<keyword evidence="1" id="KW-0648">Protein biosynthesis</keyword>
<reference evidence="1 2" key="1">
    <citation type="journal article" date="2015" name="Genome Biol. Evol.">
        <title>The genome of winter moth (Operophtera brumata) provides a genomic perspective on sexual dimorphism and phenology.</title>
        <authorList>
            <person name="Derks M.F."/>
            <person name="Smit S."/>
            <person name="Salis L."/>
            <person name="Schijlen E."/>
            <person name="Bossers A."/>
            <person name="Mateman C."/>
            <person name="Pijl A.S."/>
            <person name="de Ridder D."/>
            <person name="Groenen M.A."/>
            <person name="Visser M.E."/>
            <person name="Megens H.J."/>
        </authorList>
    </citation>
    <scope>NUCLEOTIDE SEQUENCE [LARGE SCALE GENOMIC DNA]</scope>
    <source>
        <strain evidence="1">WM2013NL</strain>
        <tissue evidence="1">Head and thorax</tissue>
    </source>
</reference>
<organism evidence="1 2">
    <name type="scientific">Operophtera brumata</name>
    <name type="common">Winter moth</name>
    <name type="synonym">Phalaena brumata</name>
    <dbReference type="NCBI Taxonomy" id="104452"/>
    <lineage>
        <taxon>Eukaryota</taxon>
        <taxon>Metazoa</taxon>
        <taxon>Ecdysozoa</taxon>
        <taxon>Arthropoda</taxon>
        <taxon>Hexapoda</taxon>
        <taxon>Insecta</taxon>
        <taxon>Pterygota</taxon>
        <taxon>Neoptera</taxon>
        <taxon>Endopterygota</taxon>
        <taxon>Lepidoptera</taxon>
        <taxon>Glossata</taxon>
        <taxon>Ditrysia</taxon>
        <taxon>Geometroidea</taxon>
        <taxon>Geometridae</taxon>
        <taxon>Larentiinae</taxon>
        <taxon>Operophtera</taxon>
    </lineage>
</organism>
<keyword evidence="2" id="KW-1185">Reference proteome</keyword>
<sequence length="70" mass="8075">MDLFYAFLKQRSAAGNISSLELLNEAERYNKNEKQRMDLFYAFLKQRSAAGNISLELLNEAERYVSPLAL</sequence>
<proteinExistence type="predicted"/>
<evidence type="ECO:0000313" key="1">
    <source>
        <dbReference type="EMBL" id="KOB78020.1"/>
    </source>
</evidence>